<dbReference type="RefSeq" id="WP_259972852.1">
    <property type="nucleotide sequence ID" value="NZ_CP081073.1"/>
</dbReference>
<sequence length="110" mass="11403">MPRFIVTGCYTPSAMKAMVESPSDRESASRAVVEAAGGTQENFYLTTGESDFAITVTIDDVSALLAGLLAVGASGAVSNLKTVRAFSSDEFTEMQKKAGGIADAYKAPGK</sequence>
<proteinExistence type="predicted"/>
<gene>
    <name evidence="1" type="ORF">K3721_19715</name>
</gene>
<geneLocation type="plasmid" evidence="1 2">
    <name>unnamed3</name>
</geneLocation>
<dbReference type="Proteomes" id="UP001058713">
    <property type="component" value="Plasmid unnamed3"/>
</dbReference>
<name>A0A9Q9HPR3_LEICA</name>
<evidence type="ECO:0000313" key="1">
    <source>
        <dbReference type="EMBL" id="UWQ56080.1"/>
    </source>
</evidence>
<organism evidence="1 2">
    <name type="scientific">Leisingera caerulea</name>
    <name type="common">Phaeobacter caeruleus</name>
    <dbReference type="NCBI Taxonomy" id="506591"/>
    <lineage>
        <taxon>Bacteria</taxon>
        <taxon>Pseudomonadati</taxon>
        <taxon>Pseudomonadota</taxon>
        <taxon>Alphaproteobacteria</taxon>
        <taxon>Rhodobacterales</taxon>
        <taxon>Roseobacteraceae</taxon>
        <taxon>Leisingera</taxon>
    </lineage>
</organism>
<reference evidence="1" key="1">
    <citation type="submission" date="2021-08" db="EMBL/GenBank/DDBJ databases">
        <authorList>
            <person name="Nwanade C."/>
            <person name="Wang M."/>
            <person name="Masoudi A."/>
            <person name="Yu Z."/>
            <person name="Liu J."/>
        </authorList>
    </citation>
    <scope>NUCLEOTIDE SEQUENCE</scope>
    <source>
        <strain evidence="1">S122</strain>
        <plasmid evidence="1">unnamed3</plasmid>
    </source>
</reference>
<dbReference type="KEGG" id="lcae:K3721_19715"/>
<dbReference type="Pfam" id="PF08734">
    <property type="entry name" value="GYD"/>
    <property type="match status" value="1"/>
</dbReference>
<dbReference type="AlphaFoldDB" id="A0A9Q9HPR3"/>
<evidence type="ECO:0000313" key="2">
    <source>
        <dbReference type="Proteomes" id="UP001058713"/>
    </source>
</evidence>
<accession>A0A9Q9HPR3</accession>
<dbReference type="EMBL" id="CP081073">
    <property type="protein sequence ID" value="UWQ56080.1"/>
    <property type="molecule type" value="Genomic_DNA"/>
</dbReference>
<dbReference type="InterPro" id="IPR014845">
    <property type="entry name" value="GYD/TTHA1554"/>
</dbReference>
<keyword evidence="1" id="KW-0614">Plasmid</keyword>
<protein>
    <submittedName>
        <fullName evidence="1">GYD domain-containing protein</fullName>
    </submittedName>
</protein>